<keyword evidence="3" id="KW-1185">Reference proteome</keyword>
<dbReference type="AlphaFoldDB" id="A0A9X1B696"/>
<evidence type="ECO:0000313" key="2">
    <source>
        <dbReference type="EMBL" id="MBK1620447.1"/>
    </source>
</evidence>
<proteinExistence type="predicted"/>
<evidence type="ECO:0000313" key="3">
    <source>
        <dbReference type="Proteomes" id="UP001138768"/>
    </source>
</evidence>
<evidence type="ECO:0000256" key="1">
    <source>
        <dbReference type="SAM" id="MobiDB-lite"/>
    </source>
</evidence>
<dbReference type="Proteomes" id="UP001138768">
    <property type="component" value="Unassembled WGS sequence"/>
</dbReference>
<feature type="region of interest" description="Disordered" evidence="1">
    <location>
        <begin position="1"/>
        <end position="21"/>
    </location>
</feature>
<gene>
    <name evidence="2" type="ORF">CKO42_18790</name>
</gene>
<comment type="caution">
    <text evidence="2">The sequence shown here is derived from an EMBL/GenBank/DDBJ whole genome shotgun (WGS) entry which is preliminary data.</text>
</comment>
<dbReference type="EMBL" id="NRRY01000040">
    <property type="protein sequence ID" value="MBK1620447.1"/>
    <property type="molecule type" value="Genomic_DNA"/>
</dbReference>
<organism evidence="2 3">
    <name type="scientific">Lamprobacter modestohalophilus</name>
    <dbReference type="NCBI Taxonomy" id="1064514"/>
    <lineage>
        <taxon>Bacteria</taxon>
        <taxon>Pseudomonadati</taxon>
        <taxon>Pseudomonadota</taxon>
        <taxon>Gammaproteobacteria</taxon>
        <taxon>Chromatiales</taxon>
        <taxon>Chromatiaceae</taxon>
        <taxon>Lamprobacter</taxon>
    </lineage>
</organism>
<sequence length="83" mass="9441">MQTQTHCTDSTPTPNEPQVDNDRLITADEVRRLAGGISDMTLWRWIKLGITPAPLVIERRRYWWRSAVVASLTHAGRANAEQL</sequence>
<reference evidence="2 3" key="1">
    <citation type="journal article" date="2020" name="Microorganisms">
        <title>Osmotic Adaptation and Compatible Solute Biosynthesis of Phototrophic Bacteria as Revealed from Genome Analyses.</title>
        <authorList>
            <person name="Imhoff J.F."/>
            <person name="Rahn T."/>
            <person name="Kunzel S."/>
            <person name="Keller A."/>
            <person name="Neulinger S.C."/>
        </authorList>
    </citation>
    <scope>NUCLEOTIDE SEQUENCE [LARGE SCALE GENOMIC DNA]</scope>
    <source>
        <strain evidence="2 3">DSM 25653</strain>
    </source>
</reference>
<dbReference type="RefSeq" id="WP_200247408.1">
    <property type="nucleotide sequence ID" value="NZ_NRRY01000040.1"/>
</dbReference>
<accession>A0A9X1B696</accession>
<protein>
    <submittedName>
        <fullName evidence="2">Uncharacterized protein</fullName>
    </submittedName>
</protein>
<feature type="compositionally biased region" description="Polar residues" evidence="1">
    <location>
        <begin position="1"/>
        <end position="18"/>
    </location>
</feature>
<name>A0A9X1B696_9GAMM</name>